<dbReference type="Pfam" id="PF01814">
    <property type="entry name" value="Hemerythrin"/>
    <property type="match status" value="1"/>
</dbReference>
<evidence type="ECO:0000313" key="5">
    <source>
        <dbReference type="EMBL" id="QIB27273.1"/>
    </source>
</evidence>
<sequence length="138" mass="16907">MFKWKEEFSTKVDIFDEEHKKLFEIGNRLYDLIKLDDEIDRYDEIMGVISEMADYAKYHFKHEEELMHKYGYPPREFFKHVSEHKAFFMEVEKMMSEDIDVEQREVSMHLVTFLVDWISNHILKTDMKYADFFADKDI</sequence>
<dbReference type="PANTHER" id="PTHR37164">
    <property type="entry name" value="BACTERIOHEMERYTHRIN"/>
    <property type="match status" value="1"/>
</dbReference>
<keyword evidence="3" id="KW-0408">Iron</keyword>
<gene>
    <name evidence="5" type="ORF">G3A45_08220</name>
</gene>
<organism evidence="5 6">
    <name type="scientific">Caloranaerobacter azorensis</name>
    <dbReference type="NCBI Taxonomy" id="116090"/>
    <lineage>
        <taxon>Bacteria</taxon>
        <taxon>Bacillati</taxon>
        <taxon>Bacillota</taxon>
        <taxon>Tissierellia</taxon>
        <taxon>Tissierellales</taxon>
        <taxon>Thermohalobacteraceae</taxon>
        <taxon>Caloranaerobacter</taxon>
    </lineage>
</organism>
<dbReference type="Gene3D" id="1.20.120.50">
    <property type="entry name" value="Hemerythrin-like"/>
    <property type="match status" value="1"/>
</dbReference>
<dbReference type="GO" id="GO:0046872">
    <property type="term" value="F:metal ion binding"/>
    <property type="evidence" value="ECO:0007669"/>
    <property type="project" value="UniProtKB-KW"/>
</dbReference>
<proteinExistence type="inferred from homology"/>
<reference evidence="5 6" key="1">
    <citation type="submission" date="2020-02" db="EMBL/GenBank/DDBJ databases">
        <title>Thermophilic hydrogen producing bacteria, Caloranaerobacter azorensis.</title>
        <authorList>
            <person name="Baek K."/>
        </authorList>
    </citation>
    <scope>NUCLEOTIDE SEQUENCE [LARGE SCALE GENOMIC DNA]</scope>
    <source>
        <strain evidence="5 6">T3-1</strain>
    </source>
</reference>
<comment type="similarity">
    <text evidence="1">Belongs to the hemerythrin family.</text>
</comment>
<accession>A0A6P1YES3</accession>
<evidence type="ECO:0000256" key="1">
    <source>
        <dbReference type="ARBA" id="ARBA00010587"/>
    </source>
</evidence>
<keyword evidence="2" id="KW-0479">Metal-binding</keyword>
<dbReference type="Proteomes" id="UP000464452">
    <property type="component" value="Chromosome"/>
</dbReference>
<feature type="domain" description="Hemerythrin-like" evidence="4">
    <location>
        <begin position="11"/>
        <end position="130"/>
    </location>
</feature>
<dbReference type="KEGG" id="cazo:G3A45_08220"/>
<evidence type="ECO:0000259" key="4">
    <source>
        <dbReference type="Pfam" id="PF01814"/>
    </source>
</evidence>
<dbReference type="InterPro" id="IPR012312">
    <property type="entry name" value="Hemerythrin-like"/>
</dbReference>
<dbReference type="InterPro" id="IPR012827">
    <property type="entry name" value="Hemerythrin_metal-bd"/>
</dbReference>
<dbReference type="RefSeq" id="WP_163235134.1">
    <property type="nucleotide sequence ID" value="NZ_CP048617.1"/>
</dbReference>
<dbReference type="PANTHER" id="PTHR37164:SF1">
    <property type="entry name" value="BACTERIOHEMERYTHRIN"/>
    <property type="match status" value="1"/>
</dbReference>
<dbReference type="EMBL" id="CP048617">
    <property type="protein sequence ID" value="QIB27273.1"/>
    <property type="molecule type" value="Genomic_DNA"/>
</dbReference>
<dbReference type="AlphaFoldDB" id="A0A6P1YES3"/>
<dbReference type="NCBIfam" id="NF033749">
    <property type="entry name" value="bact_hemeryth"/>
    <property type="match status" value="1"/>
</dbReference>
<evidence type="ECO:0000256" key="2">
    <source>
        <dbReference type="ARBA" id="ARBA00022723"/>
    </source>
</evidence>
<dbReference type="NCBIfam" id="TIGR02481">
    <property type="entry name" value="hemeryth_dom"/>
    <property type="match status" value="1"/>
</dbReference>
<dbReference type="InterPro" id="IPR050669">
    <property type="entry name" value="Hemerythrin"/>
</dbReference>
<dbReference type="InterPro" id="IPR035938">
    <property type="entry name" value="Hemerythrin-like_sf"/>
</dbReference>
<protein>
    <submittedName>
        <fullName evidence="5">Hemerythrin family protein</fullName>
    </submittedName>
</protein>
<dbReference type="CDD" id="cd12107">
    <property type="entry name" value="Hemerythrin"/>
    <property type="match status" value="1"/>
</dbReference>
<dbReference type="SUPFAM" id="SSF47188">
    <property type="entry name" value="Hemerythrin-like"/>
    <property type="match status" value="1"/>
</dbReference>
<evidence type="ECO:0000256" key="3">
    <source>
        <dbReference type="ARBA" id="ARBA00023004"/>
    </source>
</evidence>
<name>A0A6P1YES3_9FIRM</name>
<evidence type="ECO:0000313" key="6">
    <source>
        <dbReference type="Proteomes" id="UP000464452"/>
    </source>
</evidence>